<keyword evidence="2" id="KW-0732">Signal</keyword>
<dbReference type="Proteomes" id="UP001449582">
    <property type="component" value="Unassembled WGS sequence"/>
</dbReference>
<comment type="caution">
    <text evidence="3">The sequence shown here is derived from an EMBL/GenBank/DDBJ whole genome shotgun (WGS) entry which is preliminary data.</text>
</comment>
<protein>
    <recommendedName>
        <fullName evidence="5">Lipoprotein</fullName>
    </recommendedName>
</protein>
<evidence type="ECO:0000256" key="2">
    <source>
        <dbReference type="SAM" id="SignalP"/>
    </source>
</evidence>
<name>A0ABP9U6U6_9BACT</name>
<reference evidence="3" key="1">
    <citation type="submission" date="2024-02" db="EMBL/GenBank/DDBJ databases">
        <title>Draft genome sequence of new strains in genus Ureaplasma.</title>
        <authorList>
            <person name="Nakajima Y."/>
            <person name="Segawa T."/>
        </authorList>
    </citation>
    <scope>NUCLEOTIDE SEQUENCE [LARGE SCALE GENOMIC DNA]</scope>
    <source>
        <strain evidence="3">OM1</strain>
    </source>
</reference>
<accession>A0ABP9U6U6</accession>
<feature type="chain" id="PRO_5046728603" description="Lipoprotein" evidence="2">
    <location>
        <begin position="25"/>
        <end position="447"/>
    </location>
</feature>
<dbReference type="RefSeq" id="WP_353289545.1">
    <property type="nucleotide sequence ID" value="NZ_BAABQM010000001.1"/>
</dbReference>
<feature type="signal peptide" evidence="2">
    <location>
        <begin position="1"/>
        <end position="24"/>
    </location>
</feature>
<evidence type="ECO:0008006" key="5">
    <source>
        <dbReference type="Google" id="ProtNLM"/>
    </source>
</evidence>
<gene>
    <name evidence="3" type="ORF">UREOM_0910</name>
</gene>
<keyword evidence="4" id="KW-1185">Reference proteome</keyword>
<sequence length="447" mass="50129">MKKKLKWTLVSVFGLLGLATVVTPILTSCSSATQSDSKKTHTPTDTHQPSTVTPETHPGDNSPKAHPSEKQIPVVTNGHLLSGLQLTDGIAELPSELPHTTTFYNLDHDNPVSINPQTHTTTWTTAEALNYWTQQVKKYTLNDYKQDLEANIHYQYQLENQYGITSQWTHWNIDTDPHQLSQDYFRQFVVSNISNVQETQGKLSYDWDTSLVFQIADANKKVIAQQVLNNHYHIYDLVFTPSLLVSNNEVHPFLTPNAFKATNELTYSNLINEQLLVQKSNHINNSYKIKLMPSFLQNKTNDSFLNLEKTFPKTHVIQSDQNITYSTALTQQIQVTKPGSDKKTELQLPNNVWGQLTVANHNLHAVPLHVYGASVQNWGNRNDQSNITSFLTNNFSILYGADIALNSAGSTLLDANALAGIPIQPTGKNSYNFGNITQLTSLMTPQK</sequence>
<proteinExistence type="predicted"/>
<organism evidence="3 4">
    <name type="scientific">Ureaplasma ceti</name>
    <dbReference type="NCBI Taxonomy" id="3119530"/>
    <lineage>
        <taxon>Bacteria</taxon>
        <taxon>Bacillati</taxon>
        <taxon>Mycoplasmatota</taxon>
        <taxon>Mycoplasmoidales</taxon>
        <taxon>Mycoplasmoidaceae</taxon>
        <taxon>Ureaplasma</taxon>
    </lineage>
</organism>
<dbReference type="EMBL" id="BAABQM010000001">
    <property type="protein sequence ID" value="GAA5414380.1"/>
    <property type="molecule type" value="Genomic_DNA"/>
</dbReference>
<feature type="compositionally biased region" description="Polar residues" evidence="1">
    <location>
        <begin position="45"/>
        <end position="54"/>
    </location>
</feature>
<dbReference type="PROSITE" id="PS51257">
    <property type="entry name" value="PROKAR_LIPOPROTEIN"/>
    <property type="match status" value="1"/>
</dbReference>
<feature type="region of interest" description="Disordered" evidence="1">
    <location>
        <begin position="31"/>
        <end position="69"/>
    </location>
</feature>
<evidence type="ECO:0000256" key="1">
    <source>
        <dbReference type="SAM" id="MobiDB-lite"/>
    </source>
</evidence>
<evidence type="ECO:0000313" key="3">
    <source>
        <dbReference type="EMBL" id="GAA5414380.1"/>
    </source>
</evidence>
<evidence type="ECO:0000313" key="4">
    <source>
        <dbReference type="Proteomes" id="UP001449582"/>
    </source>
</evidence>